<evidence type="ECO:0000313" key="2">
    <source>
        <dbReference type="Proteomes" id="UP000655208"/>
    </source>
</evidence>
<organism evidence="1 2">
    <name type="scientific">Nakamurella endophytica</name>
    <dbReference type="NCBI Taxonomy" id="1748367"/>
    <lineage>
        <taxon>Bacteria</taxon>
        <taxon>Bacillati</taxon>
        <taxon>Actinomycetota</taxon>
        <taxon>Actinomycetes</taxon>
        <taxon>Nakamurellales</taxon>
        <taxon>Nakamurellaceae</taxon>
        <taxon>Nakamurella</taxon>
    </lineage>
</organism>
<comment type="caution">
    <text evidence="1">The sequence shown here is derived from an EMBL/GenBank/DDBJ whole genome shotgun (WGS) entry which is preliminary data.</text>
</comment>
<sequence length="118" mass="13666">MVVRLFGRGRRAGATRADRRVAEEALAEWVAARRGVEAFVEPRTAVSEVSVLLVAHDGEFTRRRIGSPQDAQRWAREHRLPVYDATVVGYPQRMRDFSRRQRILAERAERDRLREPGR</sequence>
<name>A0A917T135_9ACTN</name>
<evidence type="ECO:0000313" key="1">
    <source>
        <dbReference type="EMBL" id="GGM06610.1"/>
    </source>
</evidence>
<accession>A0A917T135</accession>
<protein>
    <submittedName>
        <fullName evidence="1">Uncharacterized protein</fullName>
    </submittedName>
</protein>
<reference evidence="1" key="1">
    <citation type="journal article" date="2014" name="Int. J. Syst. Evol. Microbiol.">
        <title>Complete genome sequence of Corynebacterium casei LMG S-19264T (=DSM 44701T), isolated from a smear-ripened cheese.</title>
        <authorList>
            <consortium name="US DOE Joint Genome Institute (JGI-PGF)"/>
            <person name="Walter F."/>
            <person name="Albersmeier A."/>
            <person name="Kalinowski J."/>
            <person name="Ruckert C."/>
        </authorList>
    </citation>
    <scope>NUCLEOTIDE SEQUENCE</scope>
    <source>
        <strain evidence="1">CGMCC 4.7308</strain>
    </source>
</reference>
<gene>
    <name evidence="1" type="ORF">GCM10011594_28360</name>
</gene>
<dbReference type="RefSeq" id="WP_188942556.1">
    <property type="nucleotide sequence ID" value="NZ_BMNA01000005.1"/>
</dbReference>
<dbReference type="Proteomes" id="UP000655208">
    <property type="component" value="Unassembled WGS sequence"/>
</dbReference>
<dbReference type="EMBL" id="BMNA01000005">
    <property type="protein sequence ID" value="GGM06610.1"/>
    <property type="molecule type" value="Genomic_DNA"/>
</dbReference>
<dbReference type="AlphaFoldDB" id="A0A917T135"/>
<reference evidence="1" key="2">
    <citation type="submission" date="2020-09" db="EMBL/GenBank/DDBJ databases">
        <authorList>
            <person name="Sun Q."/>
            <person name="Zhou Y."/>
        </authorList>
    </citation>
    <scope>NUCLEOTIDE SEQUENCE</scope>
    <source>
        <strain evidence="1">CGMCC 4.7308</strain>
    </source>
</reference>
<proteinExistence type="predicted"/>
<keyword evidence="2" id="KW-1185">Reference proteome</keyword>